<gene>
    <name evidence="2" type="ORF">BDK51DRAFT_39760</name>
</gene>
<protein>
    <submittedName>
        <fullName evidence="2">Uncharacterized protein</fullName>
    </submittedName>
</protein>
<name>A0A4P9W675_9FUNG</name>
<reference evidence="3" key="1">
    <citation type="journal article" date="2018" name="Nat. Microbiol.">
        <title>Leveraging single-cell genomics to expand the fungal tree of life.</title>
        <authorList>
            <person name="Ahrendt S.R."/>
            <person name="Quandt C.A."/>
            <person name="Ciobanu D."/>
            <person name="Clum A."/>
            <person name="Salamov A."/>
            <person name="Andreopoulos B."/>
            <person name="Cheng J.F."/>
            <person name="Woyke T."/>
            <person name="Pelin A."/>
            <person name="Henrissat B."/>
            <person name="Reynolds N.K."/>
            <person name="Benny G.L."/>
            <person name="Smith M.E."/>
            <person name="James T.Y."/>
            <person name="Grigoriev I.V."/>
        </authorList>
    </citation>
    <scope>NUCLEOTIDE SEQUENCE [LARGE SCALE GENOMIC DNA]</scope>
</reference>
<accession>A0A4P9W675</accession>
<evidence type="ECO:0000313" key="3">
    <source>
        <dbReference type="Proteomes" id="UP000269721"/>
    </source>
</evidence>
<dbReference type="Proteomes" id="UP000269721">
    <property type="component" value="Unassembled WGS sequence"/>
</dbReference>
<feature type="compositionally biased region" description="Polar residues" evidence="1">
    <location>
        <begin position="169"/>
        <end position="186"/>
    </location>
</feature>
<feature type="compositionally biased region" description="Polar residues" evidence="1">
    <location>
        <begin position="193"/>
        <end position="206"/>
    </location>
</feature>
<feature type="region of interest" description="Disordered" evidence="1">
    <location>
        <begin position="143"/>
        <end position="206"/>
    </location>
</feature>
<evidence type="ECO:0000256" key="1">
    <source>
        <dbReference type="SAM" id="MobiDB-lite"/>
    </source>
</evidence>
<organism evidence="2 3">
    <name type="scientific">Blyttiomyces helicus</name>
    <dbReference type="NCBI Taxonomy" id="388810"/>
    <lineage>
        <taxon>Eukaryota</taxon>
        <taxon>Fungi</taxon>
        <taxon>Fungi incertae sedis</taxon>
        <taxon>Chytridiomycota</taxon>
        <taxon>Chytridiomycota incertae sedis</taxon>
        <taxon>Chytridiomycetes</taxon>
        <taxon>Chytridiomycetes incertae sedis</taxon>
        <taxon>Blyttiomyces</taxon>
    </lineage>
</organism>
<feature type="compositionally biased region" description="Basic and acidic residues" evidence="1">
    <location>
        <begin position="276"/>
        <end position="286"/>
    </location>
</feature>
<dbReference type="AlphaFoldDB" id="A0A4P9W675"/>
<sequence length="368" mass="41128">MREKGRLQWNDPMVYALIAAQKELLQKFSDPKTQHTVWIEALALWLTELEPMDDDTRASGGGVHELTDPPSVFETLEKLDAAQVTPRNLKWKWGNLRTDMNQHTSMGSNKLEGGGCEVTQVKYAVNLAGPDHQLEMLNFNKPKPAMHKDCTDNEQSEVLGQQDIDTENSRPLSREQGSCTPASSETDPLHVTPSRSVAPTRVANSTSRRMLAPMQLIANRIMEDAYHLGTALVAKRATNSAWEDSSDHKTTSAPTTVSKPARKRRTSDINPLPDAEPIHDGHDKKPVPTLGRSRKLDASGTIEIMLDHLDKTTMDFQEESKHKYALRAQVQLADNELRKDDAVKVYAEAMRKRCERGCEGPQPHPPAF</sequence>
<dbReference type="EMBL" id="KZ997045">
    <property type="protein sequence ID" value="RKO87951.1"/>
    <property type="molecule type" value="Genomic_DNA"/>
</dbReference>
<evidence type="ECO:0000313" key="2">
    <source>
        <dbReference type="EMBL" id="RKO87951.1"/>
    </source>
</evidence>
<proteinExistence type="predicted"/>
<feature type="region of interest" description="Disordered" evidence="1">
    <location>
        <begin position="239"/>
        <end position="294"/>
    </location>
</feature>
<keyword evidence="3" id="KW-1185">Reference proteome</keyword>